<dbReference type="EMBL" id="ML977646">
    <property type="protein sequence ID" value="KAF1995071.1"/>
    <property type="molecule type" value="Genomic_DNA"/>
</dbReference>
<dbReference type="InterPro" id="IPR052895">
    <property type="entry name" value="HetReg/Transcr_Mod"/>
</dbReference>
<dbReference type="Pfam" id="PF06985">
    <property type="entry name" value="HET"/>
    <property type="match status" value="1"/>
</dbReference>
<dbReference type="OrthoDB" id="194358at2759"/>
<reference evidence="2" key="1">
    <citation type="journal article" date="2020" name="Stud. Mycol.">
        <title>101 Dothideomycetes genomes: a test case for predicting lifestyles and emergence of pathogens.</title>
        <authorList>
            <person name="Haridas S."/>
            <person name="Albert R."/>
            <person name="Binder M."/>
            <person name="Bloem J."/>
            <person name="Labutti K."/>
            <person name="Salamov A."/>
            <person name="Andreopoulos B."/>
            <person name="Baker S."/>
            <person name="Barry K."/>
            <person name="Bills G."/>
            <person name="Bluhm B."/>
            <person name="Cannon C."/>
            <person name="Castanera R."/>
            <person name="Culley D."/>
            <person name="Daum C."/>
            <person name="Ezra D."/>
            <person name="Gonzalez J."/>
            <person name="Henrissat B."/>
            <person name="Kuo A."/>
            <person name="Liang C."/>
            <person name="Lipzen A."/>
            <person name="Lutzoni F."/>
            <person name="Magnuson J."/>
            <person name="Mondo S."/>
            <person name="Nolan M."/>
            <person name="Ohm R."/>
            <person name="Pangilinan J."/>
            <person name="Park H.-J."/>
            <person name="Ramirez L."/>
            <person name="Alfaro M."/>
            <person name="Sun H."/>
            <person name="Tritt A."/>
            <person name="Yoshinaga Y."/>
            <person name="Zwiers L.-H."/>
            <person name="Turgeon B."/>
            <person name="Goodwin S."/>
            <person name="Spatafora J."/>
            <person name="Crous P."/>
            <person name="Grigoriev I."/>
        </authorList>
    </citation>
    <scope>NUCLEOTIDE SEQUENCE</scope>
    <source>
        <strain evidence="2">CBS 123094</strain>
    </source>
</reference>
<protein>
    <submittedName>
        <fullName evidence="2">HET-domain-containing protein</fullName>
    </submittedName>
</protein>
<evidence type="ECO:0000313" key="3">
    <source>
        <dbReference type="Proteomes" id="UP000799779"/>
    </source>
</evidence>
<evidence type="ECO:0000313" key="2">
    <source>
        <dbReference type="EMBL" id="KAF1995071.1"/>
    </source>
</evidence>
<dbReference type="AlphaFoldDB" id="A0A6A5W4P8"/>
<sequence>MSTYKYASISDDKHAFRLLKLHKGYINEPIRCHLWQTILPQNEIDRENQLVDYIALSYTWGGQGKSAEIEVNGCGMRVTENLYSALRHLRTEVEDQDFWVDAICIDQGNPDERSHQVGLMRRIYQEAFGVYVWLGGSTTETDAAMDAMTKLEQLRTKIGKEWRFFAEKRIQLEPYSRERDVLGDHPVRAGLEQLLGRPWFRRIWILQEIGSARMAQIYCGKKHVSARIFAQFPALLCYIPDAHCQAVLDIMPGFSREESWWSKNQDLHTLLRQFRNSQATEERDMIYALLGISEEATEKNTIEVDYK</sequence>
<name>A0A6A5W4P8_9PLEO</name>
<feature type="non-terminal residue" evidence="2">
    <location>
        <position position="307"/>
    </location>
</feature>
<dbReference type="PANTHER" id="PTHR24148">
    <property type="entry name" value="ANKYRIN REPEAT DOMAIN-CONTAINING PROTEIN 39 HOMOLOG-RELATED"/>
    <property type="match status" value="1"/>
</dbReference>
<keyword evidence="3" id="KW-1185">Reference proteome</keyword>
<proteinExistence type="predicted"/>
<accession>A0A6A5W4P8</accession>
<dbReference type="PANTHER" id="PTHR24148:SF78">
    <property type="entry name" value="HETEROKARYON INCOMPATIBILITY DOMAIN-CONTAINING PROTEIN"/>
    <property type="match status" value="1"/>
</dbReference>
<evidence type="ECO:0000259" key="1">
    <source>
        <dbReference type="Pfam" id="PF06985"/>
    </source>
</evidence>
<dbReference type="Proteomes" id="UP000799779">
    <property type="component" value="Unassembled WGS sequence"/>
</dbReference>
<dbReference type="InterPro" id="IPR010730">
    <property type="entry name" value="HET"/>
</dbReference>
<feature type="domain" description="Heterokaryon incompatibility" evidence="1">
    <location>
        <begin position="53"/>
        <end position="208"/>
    </location>
</feature>
<gene>
    <name evidence="2" type="ORF">P154DRAFT_446320</name>
</gene>
<organism evidence="2 3">
    <name type="scientific">Amniculicola lignicola CBS 123094</name>
    <dbReference type="NCBI Taxonomy" id="1392246"/>
    <lineage>
        <taxon>Eukaryota</taxon>
        <taxon>Fungi</taxon>
        <taxon>Dikarya</taxon>
        <taxon>Ascomycota</taxon>
        <taxon>Pezizomycotina</taxon>
        <taxon>Dothideomycetes</taxon>
        <taxon>Pleosporomycetidae</taxon>
        <taxon>Pleosporales</taxon>
        <taxon>Amniculicolaceae</taxon>
        <taxon>Amniculicola</taxon>
    </lineage>
</organism>